<protein>
    <submittedName>
        <fullName evidence="1">Uncharacterized protein</fullName>
    </submittedName>
</protein>
<dbReference type="ExpressionAtlas" id="A0A654G5F6">
    <property type="expression patterns" value="baseline and differential"/>
</dbReference>
<name>A0A654G5F6_ARATH</name>
<evidence type="ECO:0000313" key="1">
    <source>
        <dbReference type="EMBL" id="VYS68360.1"/>
    </source>
</evidence>
<dbReference type="Proteomes" id="UP000426265">
    <property type="component" value="Unassembled WGS sequence"/>
</dbReference>
<proteinExistence type="predicted"/>
<organism evidence="1 2">
    <name type="scientific">Arabidopsis thaliana</name>
    <name type="common">Mouse-ear cress</name>
    <dbReference type="NCBI Taxonomy" id="3702"/>
    <lineage>
        <taxon>Eukaryota</taxon>
        <taxon>Viridiplantae</taxon>
        <taxon>Streptophyta</taxon>
        <taxon>Embryophyta</taxon>
        <taxon>Tracheophyta</taxon>
        <taxon>Spermatophyta</taxon>
        <taxon>Magnoliopsida</taxon>
        <taxon>eudicotyledons</taxon>
        <taxon>Gunneridae</taxon>
        <taxon>Pentapetalae</taxon>
        <taxon>rosids</taxon>
        <taxon>malvids</taxon>
        <taxon>Brassicales</taxon>
        <taxon>Brassicaceae</taxon>
        <taxon>Camelineae</taxon>
        <taxon>Arabidopsis</taxon>
    </lineage>
</organism>
<dbReference type="EMBL" id="CACRSJ010000110">
    <property type="protein sequence ID" value="VYS68360.1"/>
    <property type="molecule type" value="Genomic_DNA"/>
</dbReference>
<sequence>MAAAANPSDKIYGVSNIKSHIPVILDIGKSNYDTWKELFLTHCLSFDVLGHIDDTLLPADDNDLMWQKRDGIVKLWLHGTLTPKQFQGSFISESTSRDIWLQIFVK</sequence>
<dbReference type="PANTHER" id="PTHR47481">
    <property type="match status" value="1"/>
</dbReference>
<reference evidence="1 2" key="1">
    <citation type="submission" date="2019-11" db="EMBL/GenBank/DDBJ databases">
        <authorList>
            <person name="Jiao W.-B."/>
            <person name="Schneeberger K."/>
        </authorList>
    </citation>
    <scope>NUCLEOTIDE SEQUENCE [LARGE SCALE GENOMIC DNA]</scope>
    <source>
        <strain evidence="2">cv. An-1</strain>
    </source>
</reference>
<dbReference type="PANTHER" id="PTHR47481:SF41">
    <property type="entry name" value="COPIA-LIKE POLYPROTEIN_RETROTRANSPOSON"/>
    <property type="match status" value="1"/>
</dbReference>
<gene>
    <name evidence="1" type="ORF">AN1_LOCUS23753</name>
</gene>
<evidence type="ECO:0000313" key="2">
    <source>
        <dbReference type="Proteomes" id="UP000426265"/>
    </source>
</evidence>
<accession>A0A654G5F6</accession>
<dbReference type="AlphaFoldDB" id="A0A654G5F6"/>